<name>A0ABZ2XSA8_9RHOB</name>
<feature type="transmembrane region" description="Helical" evidence="6">
    <location>
        <begin position="23"/>
        <end position="44"/>
    </location>
</feature>
<feature type="transmembrane region" description="Helical" evidence="6">
    <location>
        <begin position="195"/>
        <end position="216"/>
    </location>
</feature>
<keyword evidence="5 6" id="KW-0472">Membrane</keyword>
<protein>
    <submittedName>
        <fullName evidence="8">EamA family transporter</fullName>
    </submittedName>
</protein>
<evidence type="ECO:0000256" key="6">
    <source>
        <dbReference type="SAM" id="Phobius"/>
    </source>
</evidence>
<keyword evidence="4 6" id="KW-1133">Transmembrane helix</keyword>
<dbReference type="InterPro" id="IPR050638">
    <property type="entry name" value="AA-Vitamin_Transporters"/>
</dbReference>
<feature type="transmembrane region" description="Helical" evidence="6">
    <location>
        <begin position="107"/>
        <end position="123"/>
    </location>
</feature>
<dbReference type="SUPFAM" id="SSF103481">
    <property type="entry name" value="Multidrug resistance efflux transporter EmrE"/>
    <property type="match status" value="2"/>
</dbReference>
<feature type="transmembrane region" description="Helical" evidence="6">
    <location>
        <begin position="135"/>
        <end position="151"/>
    </location>
</feature>
<feature type="transmembrane region" description="Helical" evidence="6">
    <location>
        <begin position="56"/>
        <end position="77"/>
    </location>
</feature>
<dbReference type="InterPro" id="IPR000620">
    <property type="entry name" value="EamA_dom"/>
</dbReference>
<dbReference type="RefSeq" id="WP_406646765.1">
    <property type="nucleotide sequence ID" value="NZ_CP123584.1"/>
</dbReference>
<comment type="subcellular location">
    <subcellularLocation>
        <location evidence="1">Membrane</location>
        <topology evidence="1">Multi-pass membrane protein</topology>
    </subcellularLocation>
</comment>
<dbReference type="PANTHER" id="PTHR32322">
    <property type="entry name" value="INNER MEMBRANE TRANSPORTER"/>
    <property type="match status" value="1"/>
</dbReference>
<evidence type="ECO:0000256" key="2">
    <source>
        <dbReference type="ARBA" id="ARBA00007362"/>
    </source>
</evidence>
<dbReference type="InterPro" id="IPR037185">
    <property type="entry name" value="EmrE-like"/>
</dbReference>
<gene>
    <name evidence="8" type="ORF">QEZ52_00035</name>
</gene>
<dbReference type="Pfam" id="PF00892">
    <property type="entry name" value="EamA"/>
    <property type="match status" value="1"/>
</dbReference>
<keyword evidence="3 6" id="KW-0812">Transmembrane</keyword>
<organism evidence="8 9">
    <name type="scientific">Aliisedimentitalea scapharcae</name>
    <dbReference type="NCBI Taxonomy" id="1524259"/>
    <lineage>
        <taxon>Bacteria</taxon>
        <taxon>Pseudomonadati</taxon>
        <taxon>Pseudomonadota</taxon>
        <taxon>Alphaproteobacteria</taxon>
        <taxon>Rhodobacterales</taxon>
        <taxon>Roseobacteraceae</taxon>
        <taxon>Aliisedimentitalea</taxon>
    </lineage>
</organism>
<evidence type="ECO:0000313" key="9">
    <source>
        <dbReference type="Proteomes" id="UP001623232"/>
    </source>
</evidence>
<dbReference type="PANTHER" id="PTHR32322:SF2">
    <property type="entry name" value="EAMA DOMAIN-CONTAINING PROTEIN"/>
    <property type="match status" value="1"/>
</dbReference>
<evidence type="ECO:0000313" key="8">
    <source>
        <dbReference type="EMBL" id="WZK88973.1"/>
    </source>
</evidence>
<proteinExistence type="inferred from homology"/>
<evidence type="ECO:0000256" key="1">
    <source>
        <dbReference type="ARBA" id="ARBA00004141"/>
    </source>
</evidence>
<dbReference type="EMBL" id="CP123584">
    <property type="protein sequence ID" value="WZK88973.1"/>
    <property type="molecule type" value="Genomic_DNA"/>
</dbReference>
<evidence type="ECO:0000256" key="4">
    <source>
        <dbReference type="ARBA" id="ARBA00022989"/>
    </source>
</evidence>
<reference evidence="8 9" key="1">
    <citation type="submission" date="2023-04" db="EMBL/GenBank/DDBJ databases">
        <title>Complete genome sequence of Alisedimentitalea scapharcae.</title>
        <authorList>
            <person name="Rong J.-C."/>
            <person name="Yi M.-L."/>
            <person name="Zhao Q."/>
        </authorList>
    </citation>
    <scope>NUCLEOTIDE SEQUENCE [LARGE SCALE GENOMIC DNA]</scope>
    <source>
        <strain evidence="8 9">KCTC 42119</strain>
    </source>
</reference>
<feature type="transmembrane region" description="Helical" evidence="6">
    <location>
        <begin position="253"/>
        <end position="271"/>
    </location>
</feature>
<evidence type="ECO:0000259" key="7">
    <source>
        <dbReference type="Pfam" id="PF00892"/>
    </source>
</evidence>
<evidence type="ECO:0000256" key="3">
    <source>
        <dbReference type="ARBA" id="ARBA00022692"/>
    </source>
</evidence>
<feature type="transmembrane region" description="Helical" evidence="6">
    <location>
        <begin position="223"/>
        <end position="247"/>
    </location>
</feature>
<keyword evidence="9" id="KW-1185">Reference proteome</keyword>
<accession>A0ABZ2XSA8</accession>
<sequence length="284" mass="29662">MAILSWGTLGVLGAFSASLPPYLVLTFCFAIAAAMGLAICAATGRKPVRLLERRTIPFAGLLAAYHLAYLEAFHHAAPIPVSLINYLWPACLIILGNLFFRLRSGLPGYLGAALGFAGVLVLIGKDGFALQLSEAFGYGLAFVGALLWATFSNLRRHDPSDAISAMTTICFASSLICGLWWMANGANLPALTAQDVWVIAALGLGPAGGAFFLWDLGMRQGHAALLGVLGYSAPVLSTILMLVLGLGQPGWEVFAAIALITLGGIVVQIGTTNTSSGKLKASAR</sequence>
<dbReference type="Proteomes" id="UP001623232">
    <property type="component" value="Chromosome"/>
</dbReference>
<comment type="similarity">
    <text evidence="2">Belongs to the EamA transporter family.</text>
</comment>
<feature type="domain" description="EamA" evidence="7">
    <location>
        <begin position="2"/>
        <end position="123"/>
    </location>
</feature>
<feature type="transmembrane region" description="Helical" evidence="6">
    <location>
        <begin position="163"/>
        <end position="183"/>
    </location>
</feature>
<feature type="transmembrane region" description="Helical" evidence="6">
    <location>
        <begin position="83"/>
        <end position="100"/>
    </location>
</feature>
<evidence type="ECO:0000256" key="5">
    <source>
        <dbReference type="ARBA" id="ARBA00023136"/>
    </source>
</evidence>